<feature type="domain" description="SusE outer membrane protein" evidence="2">
    <location>
        <begin position="23"/>
        <end position="131"/>
    </location>
</feature>
<comment type="caution">
    <text evidence="3">The sequence shown here is derived from an EMBL/GenBank/DDBJ whole genome shotgun (WGS) entry which is preliminary data.</text>
</comment>
<protein>
    <submittedName>
        <fullName evidence="3">SusF/SusE family outer membrane protein</fullName>
    </submittedName>
</protein>
<dbReference type="EMBL" id="JACJJG010000009">
    <property type="protein sequence ID" value="MBM6672938.1"/>
    <property type="molecule type" value="Genomic_DNA"/>
</dbReference>
<proteinExistence type="predicted"/>
<evidence type="ECO:0000313" key="3">
    <source>
        <dbReference type="EMBL" id="MBM6672938.1"/>
    </source>
</evidence>
<organism evidence="3 4">
    <name type="scientific">Marseilla massiliensis</name>
    <dbReference type="NCBI Taxonomy" id="1841864"/>
    <lineage>
        <taxon>Bacteria</taxon>
        <taxon>Pseudomonadati</taxon>
        <taxon>Bacteroidota</taxon>
        <taxon>Bacteroidia</taxon>
        <taxon>Bacteroidales</taxon>
        <taxon>Prevotellaceae</taxon>
        <taxon>Marseilla</taxon>
    </lineage>
</organism>
<dbReference type="Proteomes" id="UP000706891">
    <property type="component" value="Unassembled WGS sequence"/>
</dbReference>
<dbReference type="InterPro" id="IPR025970">
    <property type="entry name" value="SusE"/>
</dbReference>
<dbReference type="GO" id="GO:0019867">
    <property type="term" value="C:outer membrane"/>
    <property type="evidence" value="ECO:0007669"/>
    <property type="project" value="InterPro"/>
</dbReference>
<evidence type="ECO:0000313" key="4">
    <source>
        <dbReference type="Proteomes" id="UP000706891"/>
    </source>
</evidence>
<dbReference type="RefSeq" id="WP_205103499.1">
    <property type="nucleotide sequence ID" value="NZ_JACJJG010000009.1"/>
</dbReference>
<keyword evidence="4" id="KW-1185">Reference proteome</keyword>
<dbReference type="GO" id="GO:2001070">
    <property type="term" value="F:starch binding"/>
    <property type="evidence" value="ECO:0007669"/>
    <property type="project" value="InterPro"/>
</dbReference>
<name>A0A938WRM2_9BACT</name>
<reference evidence="3" key="1">
    <citation type="submission" date="2020-08" db="EMBL/GenBank/DDBJ databases">
        <authorList>
            <person name="Cejkova D."/>
            <person name="Kubasova T."/>
            <person name="Jahodarova E."/>
            <person name="Rychlik I."/>
        </authorList>
    </citation>
    <scope>NUCLEOTIDE SEQUENCE</scope>
    <source>
        <strain evidence="3">An824</strain>
    </source>
</reference>
<dbReference type="Pfam" id="PF14292">
    <property type="entry name" value="SusE"/>
    <property type="match status" value="1"/>
</dbReference>
<accession>A0A938WRM2</accession>
<dbReference type="AlphaFoldDB" id="A0A938WRM2"/>
<gene>
    <name evidence="3" type="ORF">H6A34_03495</name>
</gene>
<evidence type="ECO:0000256" key="1">
    <source>
        <dbReference type="SAM" id="SignalP"/>
    </source>
</evidence>
<feature type="chain" id="PRO_5036899000" evidence="1">
    <location>
        <begin position="23"/>
        <end position="497"/>
    </location>
</feature>
<dbReference type="PROSITE" id="PS51257">
    <property type="entry name" value="PROKAR_LIPOPROTEIN"/>
    <property type="match status" value="1"/>
</dbReference>
<keyword evidence="1" id="KW-0732">Signal</keyword>
<dbReference type="Gene3D" id="2.60.40.3620">
    <property type="match status" value="2"/>
</dbReference>
<sequence>MKRHIFSTIVIMLGCFVMSACVDDDYTELNKGETELALTASSADITLAETTRSDEGVTLSWTTGTNHGTGNRITYKLELAEAGTGFAASYVAADGVTQEYTWTATQEQLNDLLRTNFGVKADNRYDVEARITATVAGVYDVQTAETSFSVTTYEPVSATLYLTGTATDGGTDLSLATEMTRTDNGEFTYTGDLKAGTYKFITTLGAELPSYNRGEDGSLVLRTTADEPDNLFEITEGHAYTVTANLLTGETTCVKSDGVRPAYDHLYFVGDENGWGFDEMAQDPLDPFLFRYGREFTVGREFKFGTMSGSWENMYKATQPNAPYTDTSMEFVPGFDPDNKWFLNADETGRAYKICVDIRSGKERMMMREFTPYKTVWLVGDAAPGGWSLDDAVAMTRDSSNPYVMTWSGTLNAGELKFTCDRQSDWMGAWFMPAVNGAEPTGTEEKMLFIDKSDDDFKAQYIDVNVNDIDQKWRIAEAGTYTITLNQLTETITIAKQ</sequence>
<reference evidence="3" key="2">
    <citation type="journal article" date="2021" name="Sci. Rep.">
        <title>The distribution of antibiotic resistance genes in chicken gut microbiota commensals.</title>
        <authorList>
            <person name="Juricova H."/>
            <person name="Matiasovicova J."/>
            <person name="Kubasova T."/>
            <person name="Cejkova D."/>
            <person name="Rychlik I."/>
        </authorList>
    </citation>
    <scope>NUCLEOTIDE SEQUENCE</scope>
    <source>
        <strain evidence="3">An824</strain>
    </source>
</reference>
<evidence type="ECO:0000259" key="2">
    <source>
        <dbReference type="Pfam" id="PF14292"/>
    </source>
</evidence>
<feature type="signal peptide" evidence="1">
    <location>
        <begin position="1"/>
        <end position="22"/>
    </location>
</feature>